<dbReference type="GO" id="GO:0032259">
    <property type="term" value="P:methylation"/>
    <property type="evidence" value="ECO:0007669"/>
    <property type="project" value="UniProtKB-KW"/>
</dbReference>
<dbReference type="Gene3D" id="3.40.50.150">
    <property type="entry name" value="Vaccinia Virus protein VP39"/>
    <property type="match status" value="1"/>
</dbReference>
<protein>
    <submittedName>
        <fullName evidence="4">Class I SAM-dependent methyltransferase</fullName>
    </submittedName>
</protein>
<feature type="region of interest" description="Disordered" evidence="1">
    <location>
        <begin position="1"/>
        <end position="22"/>
    </location>
</feature>
<gene>
    <name evidence="4" type="ORF">E7Z57_07620</name>
    <name evidence="3" type="ORF">RUN39_v1_1080036</name>
</gene>
<feature type="domain" description="Methyltransferase" evidence="2">
    <location>
        <begin position="155"/>
        <end position="233"/>
    </location>
</feature>
<dbReference type="EMBL" id="CP039339">
    <property type="protein sequence ID" value="QCX48979.1"/>
    <property type="molecule type" value="Genomic_DNA"/>
</dbReference>
<organism evidence="3">
    <name type="scientific">Ralstonia solanacearum</name>
    <name type="common">Pseudomonas solanacearum</name>
    <dbReference type="NCBI Taxonomy" id="305"/>
    <lineage>
        <taxon>Bacteria</taxon>
        <taxon>Pseudomonadati</taxon>
        <taxon>Pseudomonadota</taxon>
        <taxon>Betaproteobacteria</taxon>
        <taxon>Burkholderiales</taxon>
        <taxon>Burkholderiaceae</taxon>
        <taxon>Ralstonia</taxon>
        <taxon>Ralstonia solanacearum species complex</taxon>
    </lineage>
</organism>
<dbReference type="Proteomes" id="UP000310553">
    <property type="component" value="Chromosome"/>
</dbReference>
<evidence type="ECO:0000313" key="4">
    <source>
        <dbReference type="EMBL" id="QCX48979.1"/>
    </source>
</evidence>
<accession>A0A0S4TZ28</accession>
<dbReference type="EMBL" id="LN899819">
    <property type="protein sequence ID" value="CUV15043.1"/>
    <property type="molecule type" value="Genomic_DNA"/>
</dbReference>
<dbReference type="InterPro" id="IPR029063">
    <property type="entry name" value="SAM-dependent_MTases_sf"/>
</dbReference>
<name>A0A0S4TZ28_RALSL</name>
<sequence length="317" mass="34560">MSLTGHSIESLATEPGLISHGTDHEETDAALLERVHARLRAAGDVPGATVQHMLSLADALASFGLGRFLLRHQGLNAYWTHQLVTYQPGTLPAGSAETLEYQMFEKLPAVLATRERFGIFRSQLQALMKPGATAASVPCGLMGELLLLDYSNLPGVSLIGVDLDQDALDSARALAETRGLAERVSLHRQDAWALDLRASVDVLASNGLNLYEPDDGRVTELYCAYHDALRPGGTLVTSFLTPPPALSPASPWNMEATDPKALSLQALLFVKIIEAKWQTFRTHAQTTAQLQRAGFVNIRFIDDRARMFPTVIAQRPR</sequence>
<proteinExistence type="predicted"/>
<dbReference type="PATRIC" id="fig|305.106.peg.4643"/>
<dbReference type="SUPFAM" id="SSF53335">
    <property type="entry name" value="S-adenosyl-L-methionine-dependent methyltransferases"/>
    <property type="match status" value="1"/>
</dbReference>
<dbReference type="Pfam" id="PF13649">
    <property type="entry name" value="Methyltransf_25"/>
    <property type="match status" value="1"/>
</dbReference>
<dbReference type="InterPro" id="IPR041698">
    <property type="entry name" value="Methyltransf_25"/>
</dbReference>
<reference evidence="4 5" key="2">
    <citation type="submission" date="2019-04" db="EMBL/GenBank/DDBJ databases">
        <title>Complete Genome of UW386 and Higher Quality Genome of UW700.</title>
        <authorList>
            <person name="Jacobs J."/>
            <person name="Perez A."/>
            <person name="Steidl O."/>
            <person name="Allen C."/>
        </authorList>
    </citation>
    <scope>NUCLEOTIDE SEQUENCE [LARGE SCALE GENOMIC DNA]</scope>
    <source>
        <strain evidence="4 5">UW386</strain>
    </source>
</reference>
<reference evidence="3" key="1">
    <citation type="submission" date="2015-10" db="EMBL/GenBank/DDBJ databases">
        <authorList>
            <person name="Gilbert D.G."/>
        </authorList>
    </citation>
    <scope>NUCLEOTIDE SEQUENCE</scope>
    <source>
        <strain evidence="3">Phyl III-seqv23</strain>
    </source>
</reference>
<evidence type="ECO:0000313" key="5">
    <source>
        <dbReference type="Proteomes" id="UP000310553"/>
    </source>
</evidence>
<dbReference type="GO" id="GO:0008168">
    <property type="term" value="F:methyltransferase activity"/>
    <property type="evidence" value="ECO:0007669"/>
    <property type="project" value="UniProtKB-KW"/>
</dbReference>
<keyword evidence="4" id="KW-0489">Methyltransferase</keyword>
<dbReference type="CDD" id="cd02440">
    <property type="entry name" value="AdoMet_MTases"/>
    <property type="match status" value="1"/>
</dbReference>
<evidence type="ECO:0000313" key="3">
    <source>
        <dbReference type="EMBL" id="CUV15043.1"/>
    </source>
</evidence>
<evidence type="ECO:0000256" key="1">
    <source>
        <dbReference type="SAM" id="MobiDB-lite"/>
    </source>
</evidence>
<dbReference type="AlphaFoldDB" id="A0A0S4TZ28"/>
<keyword evidence="4" id="KW-0808">Transferase</keyword>
<evidence type="ECO:0000259" key="2">
    <source>
        <dbReference type="Pfam" id="PF13649"/>
    </source>
</evidence>